<name>A0A914H1V4_GLORO</name>
<feature type="compositionally biased region" description="Basic residues" evidence="8">
    <location>
        <begin position="261"/>
        <end position="281"/>
    </location>
</feature>
<evidence type="ECO:0000256" key="8">
    <source>
        <dbReference type="SAM" id="MobiDB-lite"/>
    </source>
</evidence>
<evidence type="ECO:0000256" key="5">
    <source>
        <dbReference type="ARBA" id="ARBA00023187"/>
    </source>
</evidence>
<comment type="subcellular location">
    <subcellularLocation>
        <location evidence="1 7">Nucleus</location>
    </subcellularLocation>
</comment>
<evidence type="ECO:0000256" key="1">
    <source>
        <dbReference type="ARBA" id="ARBA00004123"/>
    </source>
</evidence>
<evidence type="ECO:0000256" key="6">
    <source>
        <dbReference type="ARBA" id="ARBA00023242"/>
    </source>
</evidence>
<reference evidence="10" key="1">
    <citation type="submission" date="2022-11" db="UniProtKB">
        <authorList>
            <consortium name="WormBaseParasite"/>
        </authorList>
    </citation>
    <scope>IDENTIFICATION</scope>
</reference>
<feature type="compositionally biased region" description="Basic residues" evidence="8">
    <location>
        <begin position="313"/>
        <end position="342"/>
    </location>
</feature>
<dbReference type="GO" id="GO:0000398">
    <property type="term" value="P:mRNA splicing, via spliceosome"/>
    <property type="evidence" value="ECO:0007669"/>
    <property type="project" value="UniProtKB-UniRule"/>
</dbReference>
<keyword evidence="9" id="KW-1185">Reference proteome</keyword>
<evidence type="ECO:0000313" key="10">
    <source>
        <dbReference type="WBParaSite" id="Gr19_v10_g13375.t1"/>
    </source>
</evidence>
<feature type="compositionally biased region" description="Basic and acidic residues" evidence="8">
    <location>
        <begin position="348"/>
        <end position="357"/>
    </location>
</feature>
<protein>
    <recommendedName>
        <fullName evidence="7">Pre-mRNA-splicing factor 38</fullName>
    </recommendedName>
</protein>
<organism evidence="9 10">
    <name type="scientific">Globodera rostochiensis</name>
    <name type="common">Golden nematode worm</name>
    <name type="synonym">Heterodera rostochiensis</name>
    <dbReference type="NCBI Taxonomy" id="31243"/>
    <lineage>
        <taxon>Eukaryota</taxon>
        <taxon>Metazoa</taxon>
        <taxon>Ecdysozoa</taxon>
        <taxon>Nematoda</taxon>
        <taxon>Chromadorea</taxon>
        <taxon>Rhabditida</taxon>
        <taxon>Tylenchina</taxon>
        <taxon>Tylenchomorpha</taxon>
        <taxon>Tylenchoidea</taxon>
        <taxon>Heteroderidae</taxon>
        <taxon>Heteroderinae</taxon>
        <taxon>Globodera</taxon>
    </lineage>
</organism>
<keyword evidence="4 7" id="KW-0747">Spliceosome</keyword>
<dbReference type="InterPro" id="IPR005037">
    <property type="entry name" value="PRP38"/>
</dbReference>
<feature type="compositionally biased region" description="Basic residues" evidence="8">
    <location>
        <begin position="237"/>
        <end position="251"/>
    </location>
</feature>
<evidence type="ECO:0000256" key="4">
    <source>
        <dbReference type="ARBA" id="ARBA00022728"/>
    </source>
</evidence>
<feature type="region of interest" description="Disordered" evidence="8">
    <location>
        <begin position="236"/>
        <end position="377"/>
    </location>
</feature>
<comment type="similarity">
    <text evidence="2 7">Belongs to the PRP38 family.</text>
</comment>
<evidence type="ECO:0000313" key="9">
    <source>
        <dbReference type="Proteomes" id="UP000887572"/>
    </source>
</evidence>
<dbReference type="WBParaSite" id="Gr19_v10_g13375.t1">
    <property type="protein sequence ID" value="Gr19_v10_g13375.t1"/>
    <property type="gene ID" value="Gr19_v10_g13375"/>
</dbReference>
<evidence type="ECO:0000256" key="7">
    <source>
        <dbReference type="RuleBase" id="RU367025"/>
    </source>
</evidence>
<evidence type="ECO:0000256" key="3">
    <source>
        <dbReference type="ARBA" id="ARBA00022664"/>
    </source>
</evidence>
<dbReference type="AlphaFoldDB" id="A0A914H1V4"/>
<accession>A0A914H1V4</accession>
<keyword evidence="3 7" id="KW-0507">mRNA processing</keyword>
<dbReference type="GO" id="GO:0005681">
    <property type="term" value="C:spliceosomal complex"/>
    <property type="evidence" value="ECO:0007669"/>
    <property type="project" value="UniProtKB-KW"/>
</dbReference>
<evidence type="ECO:0000256" key="2">
    <source>
        <dbReference type="ARBA" id="ARBA00006164"/>
    </source>
</evidence>
<sequence>MGFNVGSEVFYEDDATDTSIPDIQKITKKNNIMPVWGNVQTMNLNTLVLENVVQSTYWKNYLHEITMYQQVADEVFVNVKHLEPWERGTRRTTGMTGMCGGVRGVGAGGVISTAFCLLYKLFTLRITRKQLVSMINSRQSVYLRGIGFMYIRYTQPPADLWAWMEPYLDDDTEIDPRSGGGDTMLMGQLVRMMLTKLDFYGTLFPRIPVPIQKDIESKFGERAKLYGYEDERFGGVGRKRSRSRERRRSRSKEREREQRRSRSRERRGRSRSRERGRRSRDRNRSREALVKTDASSNGELKASAASVGTEQRKRQHKSKCHHHLRHHHCIKHRRKCPSKAKKTINNGDEEKKDEEKSSVGVCVSAVGESGEQQLANE</sequence>
<dbReference type="PANTHER" id="PTHR23142">
    <property type="entry name" value="PRE-MRNA-SPLICING FACTOR 38A-RELATED"/>
    <property type="match status" value="1"/>
</dbReference>
<dbReference type="Proteomes" id="UP000887572">
    <property type="component" value="Unplaced"/>
</dbReference>
<comment type="function">
    <text evidence="7">Required for pre-mRNA splicing.</text>
</comment>
<keyword evidence="5 7" id="KW-0508">mRNA splicing</keyword>
<dbReference type="Pfam" id="PF03371">
    <property type="entry name" value="PRP38"/>
    <property type="match status" value="1"/>
</dbReference>
<proteinExistence type="inferred from homology"/>
<keyword evidence="6 7" id="KW-0539">Nucleus</keyword>